<gene>
    <name evidence="1" type="ORF">S06H3_61601</name>
</gene>
<evidence type="ECO:0000313" key="1">
    <source>
        <dbReference type="EMBL" id="GAI53935.1"/>
    </source>
</evidence>
<feature type="non-terminal residue" evidence="1">
    <location>
        <position position="1"/>
    </location>
</feature>
<organism evidence="1">
    <name type="scientific">marine sediment metagenome</name>
    <dbReference type="NCBI Taxonomy" id="412755"/>
    <lineage>
        <taxon>unclassified sequences</taxon>
        <taxon>metagenomes</taxon>
        <taxon>ecological metagenomes</taxon>
    </lineage>
</organism>
<dbReference type="AlphaFoldDB" id="X1QSP6"/>
<name>X1QSP6_9ZZZZ</name>
<proteinExistence type="predicted"/>
<comment type="caution">
    <text evidence="1">The sequence shown here is derived from an EMBL/GenBank/DDBJ whole genome shotgun (WGS) entry which is preliminary data.</text>
</comment>
<protein>
    <submittedName>
        <fullName evidence="1">Uncharacterized protein</fullName>
    </submittedName>
</protein>
<sequence>PCVLINKAAAGVANQKGGATGVSPWGSTD</sequence>
<dbReference type="EMBL" id="BARV01040430">
    <property type="protein sequence ID" value="GAI53935.1"/>
    <property type="molecule type" value="Genomic_DNA"/>
</dbReference>
<reference evidence="1" key="1">
    <citation type="journal article" date="2014" name="Front. Microbiol.">
        <title>High frequency of phylogenetically diverse reductive dehalogenase-homologous genes in deep subseafloor sedimentary metagenomes.</title>
        <authorList>
            <person name="Kawai M."/>
            <person name="Futagami T."/>
            <person name="Toyoda A."/>
            <person name="Takaki Y."/>
            <person name="Nishi S."/>
            <person name="Hori S."/>
            <person name="Arai W."/>
            <person name="Tsubouchi T."/>
            <person name="Morono Y."/>
            <person name="Uchiyama I."/>
            <person name="Ito T."/>
            <person name="Fujiyama A."/>
            <person name="Inagaki F."/>
            <person name="Takami H."/>
        </authorList>
    </citation>
    <scope>NUCLEOTIDE SEQUENCE</scope>
    <source>
        <strain evidence="1">Expedition CK06-06</strain>
    </source>
</reference>
<accession>X1QSP6</accession>